<dbReference type="EMBL" id="JWZX01003305">
    <property type="protein sequence ID" value="KOO22161.1"/>
    <property type="molecule type" value="Genomic_DNA"/>
</dbReference>
<keyword evidence="3" id="KW-1185">Reference proteome</keyword>
<comment type="caution">
    <text evidence="2">The sequence shown here is derived from an EMBL/GenBank/DDBJ whole genome shotgun (WGS) entry which is preliminary data.</text>
</comment>
<reference evidence="3" key="1">
    <citation type="journal article" date="2015" name="PLoS Genet.">
        <title>Genome Sequence and Transcriptome Analyses of Chrysochromulina tobin: Metabolic Tools for Enhanced Algal Fitness in the Prominent Order Prymnesiales (Haptophyceae).</title>
        <authorList>
            <person name="Hovde B.T."/>
            <person name="Deodato C.R."/>
            <person name="Hunsperger H.M."/>
            <person name="Ryken S.A."/>
            <person name="Yost W."/>
            <person name="Jha R.K."/>
            <person name="Patterson J."/>
            <person name="Monnat R.J. Jr."/>
            <person name="Barlow S.B."/>
            <person name="Starkenburg S.R."/>
            <person name="Cattolico R.A."/>
        </authorList>
    </citation>
    <scope>NUCLEOTIDE SEQUENCE</scope>
    <source>
        <strain evidence="3">CCMP291</strain>
    </source>
</reference>
<dbReference type="OrthoDB" id="10671911at2759"/>
<gene>
    <name evidence="2" type="ORF">Ctob_001128</name>
</gene>
<sequence length="384" mass="40044">MAGPNAGQYSTLSQKQVAAAQHSALLQKQVAAAQASAIAAVRAAAAASLKEQVAAAQARATAEVSAATVQLHRQQALVDKARNAAEVRAAEEARAVTKVLHNEQMSQIRAQKEQMSLIQKELQKEQMAAAQARAVAAERAAAAASLQMQVEAAEERARAAEERAAAEEGAAQERAAAAEHPESNASIDDSSSQPLQATATPSTMASTTPYWLELLAGRNFDPLGEKEVLSAMSEAAVLARSSALLISEEISAVSSVASKLDAQVVAQVERTEWLQSLDVSMWCRAAMALSEAASEAAGMAELTAMCDSGDDVSCRILSEQQEDTATWRARLGVPNWGEAAAVLSVAASDAAAVSAAALEALEGFGFLKNRHLINPSLSLGDDSE</sequence>
<evidence type="ECO:0000313" key="2">
    <source>
        <dbReference type="EMBL" id="KOO22161.1"/>
    </source>
</evidence>
<proteinExistence type="predicted"/>
<feature type="compositionally biased region" description="Polar residues" evidence="1">
    <location>
        <begin position="183"/>
        <end position="196"/>
    </location>
</feature>
<feature type="compositionally biased region" description="Basic and acidic residues" evidence="1">
    <location>
        <begin position="157"/>
        <end position="166"/>
    </location>
</feature>
<dbReference type="AlphaFoldDB" id="A0A0M0J6C9"/>
<name>A0A0M0J6C9_9EUKA</name>
<evidence type="ECO:0000313" key="3">
    <source>
        <dbReference type="Proteomes" id="UP000037460"/>
    </source>
</evidence>
<organism evidence="2 3">
    <name type="scientific">Chrysochromulina tobinii</name>
    <dbReference type="NCBI Taxonomy" id="1460289"/>
    <lineage>
        <taxon>Eukaryota</taxon>
        <taxon>Haptista</taxon>
        <taxon>Haptophyta</taxon>
        <taxon>Prymnesiophyceae</taxon>
        <taxon>Prymnesiales</taxon>
        <taxon>Chrysochromulinaceae</taxon>
        <taxon>Chrysochromulina</taxon>
    </lineage>
</organism>
<feature type="region of interest" description="Disordered" evidence="1">
    <location>
        <begin position="157"/>
        <end position="203"/>
    </location>
</feature>
<accession>A0A0M0J6C9</accession>
<dbReference type="Proteomes" id="UP000037460">
    <property type="component" value="Unassembled WGS sequence"/>
</dbReference>
<protein>
    <submittedName>
        <fullName evidence="2">Uncharacterized protein</fullName>
    </submittedName>
</protein>
<evidence type="ECO:0000256" key="1">
    <source>
        <dbReference type="SAM" id="MobiDB-lite"/>
    </source>
</evidence>